<name>A0A0A1T352_9HYPO</name>
<sequence>MPTSDAAKASKILFAKAIEVTKLLDSWYADMRIQLAPYETPDRPLSPTLQELHVPSDRDMALILLANIYYTAYLLTHSTIAFTVSRCSDVLLEADLLISDSALNERVWSQLLHELDAEPVILSFINKTSSQILEDAKIHAKKISRSIHLMHTSESGMCHYAISAYPLAFALLFLTMLEPPDEPSQERRRLSRLWNKPTIGSTVGRFSEIVSQKLVYPGMPEEYNLCGKGADVLARVWWCEGLAKYEVPYEST</sequence>
<gene>
    <name evidence="1" type="ORF">VHEMI00838</name>
</gene>
<reference evidence="1 2" key="1">
    <citation type="journal article" date="2015" name="Genome Announc.">
        <title>Draft Genome Sequence and Gene Annotation of the Entomopathogenic Fungus Verticillium hemipterigenum.</title>
        <authorList>
            <person name="Horn F."/>
            <person name="Habel A."/>
            <person name="Scharf D.H."/>
            <person name="Dworschak J."/>
            <person name="Brakhage A.A."/>
            <person name="Guthke R."/>
            <person name="Hertweck C."/>
            <person name="Linde J."/>
        </authorList>
    </citation>
    <scope>NUCLEOTIDE SEQUENCE [LARGE SCALE GENOMIC DNA]</scope>
</reference>
<dbReference type="AlphaFoldDB" id="A0A0A1T352"/>
<evidence type="ECO:0000313" key="2">
    <source>
        <dbReference type="Proteomes" id="UP000039046"/>
    </source>
</evidence>
<protein>
    <recommendedName>
        <fullName evidence="3">Transcription factor domain-containing protein</fullName>
    </recommendedName>
</protein>
<dbReference type="Proteomes" id="UP000039046">
    <property type="component" value="Unassembled WGS sequence"/>
</dbReference>
<dbReference type="HOGENOM" id="CLU_1103416_0_0_1"/>
<accession>A0A0A1T352</accession>
<proteinExistence type="predicted"/>
<evidence type="ECO:0008006" key="3">
    <source>
        <dbReference type="Google" id="ProtNLM"/>
    </source>
</evidence>
<evidence type="ECO:0000313" key="1">
    <source>
        <dbReference type="EMBL" id="CEJ80667.1"/>
    </source>
</evidence>
<dbReference type="EMBL" id="CDHN01000001">
    <property type="protein sequence ID" value="CEJ80667.1"/>
    <property type="molecule type" value="Genomic_DNA"/>
</dbReference>
<keyword evidence="2" id="KW-1185">Reference proteome</keyword>
<organism evidence="1 2">
    <name type="scientific">[Torrubiella] hemipterigena</name>
    <dbReference type="NCBI Taxonomy" id="1531966"/>
    <lineage>
        <taxon>Eukaryota</taxon>
        <taxon>Fungi</taxon>
        <taxon>Dikarya</taxon>
        <taxon>Ascomycota</taxon>
        <taxon>Pezizomycotina</taxon>
        <taxon>Sordariomycetes</taxon>
        <taxon>Hypocreomycetidae</taxon>
        <taxon>Hypocreales</taxon>
        <taxon>Clavicipitaceae</taxon>
        <taxon>Clavicipitaceae incertae sedis</taxon>
        <taxon>'Torrubiella' clade</taxon>
    </lineage>
</organism>